<name>A0A0F9H0G2_9ZZZZ</name>
<reference evidence="2" key="1">
    <citation type="journal article" date="2015" name="Nature">
        <title>Complex archaea that bridge the gap between prokaryotes and eukaryotes.</title>
        <authorList>
            <person name="Spang A."/>
            <person name="Saw J.H."/>
            <person name="Jorgensen S.L."/>
            <person name="Zaremba-Niedzwiedzka K."/>
            <person name="Martijn J."/>
            <person name="Lind A.E."/>
            <person name="van Eijk R."/>
            <person name="Schleper C."/>
            <person name="Guy L."/>
            <person name="Ettema T.J."/>
        </authorList>
    </citation>
    <scope>NUCLEOTIDE SEQUENCE</scope>
</reference>
<feature type="region of interest" description="Disordered" evidence="1">
    <location>
        <begin position="146"/>
        <end position="169"/>
    </location>
</feature>
<evidence type="ECO:0000256" key="1">
    <source>
        <dbReference type="SAM" id="MobiDB-lite"/>
    </source>
</evidence>
<proteinExistence type="predicted"/>
<organism evidence="2">
    <name type="scientific">marine sediment metagenome</name>
    <dbReference type="NCBI Taxonomy" id="412755"/>
    <lineage>
        <taxon>unclassified sequences</taxon>
        <taxon>metagenomes</taxon>
        <taxon>ecological metagenomes</taxon>
    </lineage>
</organism>
<evidence type="ECO:0000313" key="2">
    <source>
        <dbReference type="EMBL" id="KKM04574.1"/>
    </source>
</evidence>
<dbReference type="EMBL" id="LAZR01016420">
    <property type="protein sequence ID" value="KKM04574.1"/>
    <property type="molecule type" value="Genomic_DNA"/>
</dbReference>
<gene>
    <name evidence="2" type="ORF">LCGC14_1762800</name>
</gene>
<feature type="region of interest" description="Disordered" evidence="1">
    <location>
        <begin position="207"/>
        <end position="233"/>
    </location>
</feature>
<sequence length="233" mass="26921">MAKTRTKQEWFDFCQRVIYDANALARTYIEEPQKPGQSMIDFRTELGERYGLSASRVEELSRQWGWYPNRKRYQKILTIMGADAGEMKLADWMGGDAVAEWVHGKHLMMMRDARHKLETSLKSIPDDDPSKLNAWMLAYERFRKIPTESPKDAPQLETAQVSDTNESNRLDDLDAEVDEYIPLAPGLYEQDLVKEQESRDKVDKWAKLSAEDDEMNHVRAGGELPDEQSTESD</sequence>
<feature type="compositionally biased region" description="Acidic residues" evidence="1">
    <location>
        <begin position="224"/>
        <end position="233"/>
    </location>
</feature>
<dbReference type="AlphaFoldDB" id="A0A0F9H0G2"/>
<comment type="caution">
    <text evidence="2">The sequence shown here is derived from an EMBL/GenBank/DDBJ whole genome shotgun (WGS) entry which is preliminary data.</text>
</comment>
<protein>
    <submittedName>
        <fullName evidence="2">Uncharacterized protein</fullName>
    </submittedName>
</protein>
<accession>A0A0F9H0G2</accession>